<dbReference type="InterPro" id="IPR036079">
    <property type="entry name" value="ATPase_csu/dsu_sf"/>
</dbReference>
<dbReference type="Proteomes" id="UP000249377">
    <property type="component" value="Unassembled WGS sequence"/>
</dbReference>
<accession>A0A328UFB4</accession>
<keyword evidence="2" id="KW-0406">Ion transport</keyword>
<dbReference type="AlphaFoldDB" id="A0A328UFB4"/>
<proteinExistence type="predicted"/>
<evidence type="ECO:0000313" key="3">
    <source>
        <dbReference type="EMBL" id="RAQ30198.1"/>
    </source>
</evidence>
<name>A0A328UFB4_9FIRM</name>
<gene>
    <name evidence="3" type="ORF">DPQ25_01430</name>
</gene>
<dbReference type="SUPFAM" id="SSF103486">
    <property type="entry name" value="V-type ATP synthase subunit C"/>
    <property type="match status" value="1"/>
</dbReference>
<dbReference type="PANTHER" id="PTHR38682">
    <property type="entry name" value="V-TYPE ATP SYNTHASE SUBUNIT C"/>
    <property type="match status" value="1"/>
</dbReference>
<reference evidence="3 4" key="1">
    <citation type="submission" date="2018-06" db="EMBL/GenBank/DDBJ databases">
        <title>Noncontiguous genome sequence of Ruminococcaceae bacterium ASD2818.</title>
        <authorList>
            <person name="Chaplin A.V."/>
            <person name="Sokolova S.R."/>
            <person name="Kochetkova T.O."/>
            <person name="Goltsov A.Y."/>
            <person name="Trofimov D.Y."/>
            <person name="Efimov B.A."/>
        </authorList>
    </citation>
    <scope>NUCLEOTIDE SEQUENCE [LARGE SCALE GENOMIC DNA]</scope>
    <source>
        <strain evidence="3 4">ASD2818</strain>
    </source>
</reference>
<dbReference type="RefSeq" id="WP_112331395.1">
    <property type="nucleotide sequence ID" value="NZ_JADPHD010000001.1"/>
</dbReference>
<comment type="caution">
    <text evidence="3">The sequence shown here is derived from an EMBL/GenBank/DDBJ whole genome shotgun (WGS) entry which is preliminary data.</text>
</comment>
<organism evidence="3 4">
    <name type="scientific">Hydrogeniiclostridium mannosilyticum</name>
    <dbReference type="NCBI Taxonomy" id="2764322"/>
    <lineage>
        <taxon>Bacteria</taxon>
        <taxon>Bacillati</taxon>
        <taxon>Bacillota</taxon>
        <taxon>Clostridia</taxon>
        <taxon>Eubacteriales</taxon>
        <taxon>Acutalibacteraceae</taxon>
        <taxon>Hydrogeniiclostridium</taxon>
    </lineage>
</organism>
<dbReference type="GO" id="GO:0046961">
    <property type="term" value="F:proton-transporting ATPase activity, rotational mechanism"/>
    <property type="evidence" value="ECO:0007669"/>
    <property type="project" value="InterPro"/>
</dbReference>
<evidence type="ECO:0000313" key="4">
    <source>
        <dbReference type="Proteomes" id="UP000249377"/>
    </source>
</evidence>
<keyword evidence="4" id="KW-1185">Reference proteome</keyword>
<dbReference type="InterPro" id="IPR044911">
    <property type="entry name" value="V-type_ATPase_csu/dsu_dom_3"/>
</dbReference>
<dbReference type="PANTHER" id="PTHR38682:SF1">
    <property type="entry name" value="V-TYPE ATP SYNTHASE SUBUNIT C"/>
    <property type="match status" value="1"/>
</dbReference>
<dbReference type="InterPro" id="IPR002843">
    <property type="entry name" value="ATPase_V0-cplx_csu/dsu"/>
</dbReference>
<sequence length="351" mass="40746">MLSSFSSNAILAKARAMYGRRLKTEDYRALLACKTVGEVAGYLKSQTAYGSILAGINEIEVHRLQLETKLRQKLFDDYAALCRYEISVGEHFSQYLITRTEIEQILHSILLLNADMPEEYLFSMPMYLSRHTRIDLSSLSRIKSFDDLLSALAHTPYRALLEPFRPAENDRLHFTEIENALYTYLYGNVFQVIGRYMKGEAARQLTELFDSYIDLLNYVRILRLKFTYRSGTDFIRSTLFPYGAFRKKLLNEVLAAESKEQIDAALAKTSIGRQIAKTEYNYVDEIPNRVKYKTCRRDIRFSTHPSVVMMSYIFLTQCEIYDIITIVEGIRYQLPPDEIEKLLTVIRFDPV</sequence>
<dbReference type="InterPro" id="IPR050873">
    <property type="entry name" value="V-ATPase_V0D/AC39_subunit"/>
</dbReference>
<keyword evidence="1" id="KW-0813">Transport</keyword>
<evidence type="ECO:0008006" key="5">
    <source>
        <dbReference type="Google" id="ProtNLM"/>
    </source>
</evidence>
<dbReference type="Gene3D" id="1.10.132.50">
    <property type="entry name" value="ATP synthase (C/AC39) subunit, domain 3"/>
    <property type="match status" value="3"/>
</dbReference>
<dbReference type="EMBL" id="QLYR01000001">
    <property type="protein sequence ID" value="RAQ30198.1"/>
    <property type="molecule type" value="Genomic_DNA"/>
</dbReference>
<evidence type="ECO:0000256" key="1">
    <source>
        <dbReference type="ARBA" id="ARBA00022448"/>
    </source>
</evidence>
<evidence type="ECO:0000256" key="2">
    <source>
        <dbReference type="ARBA" id="ARBA00023065"/>
    </source>
</evidence>
<dbReference type="Pfam" id="PF01992">
    <property type="entry name" value="vATP-synt_AC39"/>
    <property type="match status" value="1"/>
</dbReference>
<protein>
    <recommendedName>
        <fullName evidence="5">ATPase</fullName>
    </recommendedName>
</protein>